<keyword evidence="2" id="KW-0805">Transcription regulation</keyword>
<keyword evidence="4" id="KW-0804">Transcription</keyword>
<dbReference type="AlphaFoldDB" id="A0A9D2PG11"/>
<dbReference type="SUPFAM" id="SSF46785">
    <property type="entry name" value="Winged helix' DNA-binding domain"/>
    <property type="match status" value="1"/>
</dbReference>
<evidence type="ECO:0000256" key="3">
    <source>
        <dbReference type="ARBA" id="ARBA00023125"/>
    </source>
</evidence>
<dbReference type="Pfam" id="PF03466">
    <property type="entry name" value="LysR_substrate"/>
    <property type="match status" value="1"/>
</dbReference>
<dbReference type="PROSITE" id="PS50931">
    <property type="entry name" value="HTH_LYSR"/>
    <property type="match status" value="1"/>
</dbReference>
<evidence type="ECO:0000313" key="7">
    <source>
        <dbReference type="Proteomes" id="UP000823883"/>
    </source>
</evidence>
<comment type="similarity">
    <text evidence="1">Belongs to the LysR transcriptional regulatory family.</text>
</comment>
<dbReference type="Proteomes" id="UP000823883">
    <property type="component" value="Unassembled WGS sequence"/>
</dbReference>
<dbReference type="EMBL" id="DWWL01000057">
    <property type="protein sequence ID" value="HJC48168.1"/>
    <property type="molecule type" value="Genomic_DNA"/>
</dbReference>
<dbReference type="InterPro" id="IPR036388">
    <property type="entry name" value="WH-like_DNA-bd_sf"/>
</dbReference>
<evidence type="ECO:0000256" key="4">
    <source>
        <dbReference type="ARBA" id="ARBA00023163"/>
    </source>
</evidence>
<evidence type="ECO:0000259" key="5">
    <source>
        <dbReference type="PROSITE" id="PS50931"/>
    </source>
</evidence>
<accession>A0A9D2PG11</accession>
<evidence type="ECO:0000313" key="6">
    <source>
        <dbReference type="EMBL" id="HJC48168.1"/>
    </source>
</evidence>
<organism evidence="6 7">
    <name type="scientific">Candidatus Lachnoclostridium pullistercoris</name>
    <dbReference type="NCBI Taxonomy" id="2838632"/>
    <lineage>
        <taxon>Bacteria</taxon>
        <taxon>Bacillati</taxon>
        <taxon>Bacillota</taxon>
        <taxon>Clostridia</taxon>
        <taxon>Lachnospirales</taxon>
        <taxon>Lachnospiraceae</taxon>
    </lineage>
</organism>
<dbReference type="PANTHER" id="PTHR30126:SF94">
    <property type="entry name" value="LYSR FAMILY TRANSCRIPTIONAL REGULATOR"/>
    <property type="match status" value="1"/>
</dbReference>
<gene>
    <name evidence="6" type="ORF">IAA04_08970</name>
</gene>
<feature type="domain" description="HTH lysR-type" evidence="5">
    <location>
        <begin position="1"/>
        <end position="58"/>
    </location>
</feature>
<name>A0A9D2PG11_9FIRM</name>
<dbReference type="Gene3D" id="1.10.10.10">
    <property type="entry name" value="Winged helix-like DNA-binding domain superfamily/Winged helix DNA-binding domain"/>
    <property type="match status" value="1"/>
</dbReference>
<proteinExistence type="inferred from homology"/>
<reference evidence="6" key="2">
    <citation type="submission" date="2021-04" db="EMBL/GenBank/DDBJ databases">
        <authorList>
            <person name="Gilroy R."/>
        </authorList>
    </citation>
    <scope>NUCLEOTIDE SEQUENCE</scope>
    <source>
        <strain evidence="6">CHK183-5548</strain>
    </source>
</reference>
<dbReference type="InterPro" id="IPR000847">
    <property type="entry name" value="LysR_HTH_N"/>
</dbReference>
<dbReference type="FunFam" id="1.10.10.10:FF:000001">
    <property type="entry name" value="LysR family transcriptional regulator"/>
    <property type="match status" value="1"/>
</dbReference>
<keyword evidence="3" id="KW-0238">DNA-binding</keyword>
<protein>
    <submittedName>
        <fullName evidence="6">LysR family transcriptional regulator</fullName>
    </submittedName>
</protein>
<dbReference type="PRINTS" id="PR00039">
    <property type="entry name" value="HTHLYSR"/>
</dbReference>
<dbReference type="InterPro" id="IPR005119">
    <property type="entry name" value="LysR_subst-bd"/>
</dbReference>
<dbReference type="Gene3D" id="3.40.190.290">
    <property type="match status" value="1"/>
</dbReference>
<dbReference type="SUPFAM" id="SSF53850">
    <property type="entry name" value="Periplasmic binding protein-like II"/>
    <property type="match status" value="1"/>
</dbReference>
<dbReference type="InterPro" id="IPR036390">
    <property type="entry name" value="WH_DNA-bd_sf"/>
</dbReference>
<dbReference type="GO" id="GO:0000976">
    <property type="term" value="F:transcription cis-regulatory region binding"/>
    <property type="evidence" value="ECO:0007669"/>
    <property type="project" value="TreeGrafter"/>
</dbReference>
<dbReference type="GO" id="GO:0003700">
    <property type="term" value="F:DNA-binding transcription factor activity"/>
    <property type="evidence" value="ECO:0007669"/>
    <property type="project" value="InterPro"/>
</dbReference>
<sequence length="308" mass="33925">MTIRHFRIFIAVASCGSITAAARSLFLTQPTVSVAIRELEEHYGVRFFERISQRLKITEEGTSFLSYASHLISLYDEMETVFQNPDSRGTLRVGASISCGSSTLPALVRRFHDLHPQIRVQAKICPTDRLEELLSDNRLDLAVAGGVIRSPLLKAIPLRPETYVAVCSPSCPLAGRTVSQEEFAAQPLLFRETGSEPLKLLRSAFSQTENRLEPCWESVSQEALTEAARQGLGITILPEAAAGREISQGLLAPVFISGLSLTVPAFLVFHKNKFISPAMEQFLSMTREMIPFSEDGPSASFTPYPPEP</sequence>
<comment type="caution">
    <text evidence="6">The sequence shown here is derived from an EMBL/GenBank/DDBJ whole genome shotgun (WGS) entry which is preliminary data.</text>
</comment>
<reference evidence="6" key="1">
    <citation type="journal article" date="2021" name="PeerJ">
        <title>Extensive microbial diversity within the chicken gut microbiome revealed by metagenomics and culture.</title>
        <authorList>
            <person name="Gilroy R."/>
            <person name="Ravi A."/>
            <person name="Getino M."/>
            <person name="Pursley I."/>
            <person name="Horton D.L."/>
            <person name="Alikhan N.F."/>
            <person name="Baker D."/>
            <person name="Gharbi K."/>
            <person name="Hall N."/>
            <person name="Watson M."/>
            <person name="Adriaenssens E.M."/>
            <person name="Foster-Nyarko E."/>
            <person name="Jarju S."/>
            <person name="Secka A."/>
            <person name="Antonio M."/>
            <person name="Oren A."/>
            <person name="Chaudhuri R.R."/>
            <person name="La Ragione R."/>
            <person name="Hildebrand F."/>
            <person name="Pallen M.J."/>
        </authorList>
    </citation>
    <scope>NUCLEOTIDE SEQUENCE</scope>
    <source>
        <strain evidence="6">CHK183-5548</strain>
    </source>
</reference>
<dbReference type="Pfam" id="PF00126">
    <property type="entry name" value="HTH_1"/>
    <property type="match status" value="1"/>
</dbReference>
<dbReference type="PANTHER" id="PTHR30126">
    <property type="entry name" value="HTH-TYPE TRANSCRIPTIONAL REGULATOR"/>
    <property type="match status" value="1"/>
</dbReference>
<evidence type="ECO:0000256" key="2">
    <source>
        <dbReference type="ARBA" id="ARBA00023015"/>
    </source>
</evidence>
<evidence type="ECO:0000256" key="1">
    <source>
        <dbReference type="ARBA" id="ARBA00009437"/>
    </source>
</evidence>